<reference evidence="1" key="1">
    <citation type="submission" date="2020-01" db="EMBL/GenBank/DDBJ databases">
        <authorList>
            <person name="Meier V. D."/>
            <person name="Meier V D."/>
        </authorList>
    </citation>
    <scope>NUCLEOTIDE SEQUENCE</scope>
    <source>
        <strain evidence="1">HLG_WM_MAG_06</strain>
    </source>
</reference>
<dbReference type="EMBL" id="CACVAP010000039">
    <property type="protein sequence ID" value="CAA6803469.1"/>
    <property type="molecule type" value="Genomic_DNA"/>
</dbReference>
<dbReference type="AlphaFoldDB" id="A0A6S6SF72"/>
<gene>
    <name evidence="1" type="ORF">HELGO_WM3505</name>
</gene>
<proteinExistence type="predicted"/>
<accession>A0A6S6SF72</accession>
<protein>
    <submittedName>
        <fullName evidence="1">Uncharacterized protein</fullName>
    </submittedName>
</protein>
<name>A0A6S6SF72_9BACT</name>
<evidence type="ECO:0000313" key="1">
    <source>
        <dbReference type="EMBL" id="CAA6803469.1"/>
    </source>
</evidence>
<sequence>MKSPKNSTLDTKEIIKDTKKVFLKRIEKLEQSEQDELLKLYMEVLKELKI</sequence>
<organism evidence="1">
    <name type="scientific">uncultured Sulfurovum sp</name>
    <dbReference type="NCBI Taxonomy" id="269237"/>
    <lineage>
        <taxon>Bacteria</taxon>
        <taxon>Pseudomonadati</taxon>
        <taxon>Campylobacterota</taxon>
        <taxon>Epsilonproteobacteria</taxon>
        <taxon>Campylobacterales</taxon>
        <taxon>Sulfurovaceae</taxon>
        <taxon>Sulfurovum</taxon>
        <taxon>environmental samples</taxon>
    </lineage>
</organism>